<evidence type="ECO:0008006" key="3">
    <source>
        <dbReference type="Google" id="ProtNLM"/>
    </source>
</evidence>
<reference evidence="2" key="1">
    <citation type="submission" date="2016-10" db="EMBL/GenBank/DDBJ databases">
        <authorList>
            <person name="Varghese N."/>
            <person name="Submissions S."/>
        </authorList>
    </citation>
    <scope>NUCLEOTIDE SEQUENCE [LARGE SCALE GENOMIC DNA]</scope>
    <source>
        <strain evidence="2">DSM 44142</strain>
    </source>
</reference>
<evidence type="ECO:0000313" key="1">
    <source>
        <dbReference type="EMBL" id="SDR21860.1"/>
    </source>
</evidence>
<dbReference type="OrthoDB" id="9916799at2"/>
<accession>A0A1H1H8X1</accession>
<protein>
    <recommendedName>
        <fullName evidence="3">DUF4352 domain-containing protein</fullName>
    </recommendedName>
</protein>
<keyword evidence="2" id="KW-1185">Reference proteome</keyword>
<dbReference type="AlphaFoldDB" id="A0A1H1H8X1"/>
<dbReference type="Proteomes" id="UP000183053">
    <property type="component" value="Unassembled WGS sequence"/>
</dbReference>
<sequence>MLVTLLGCAVIALANGLLTNALYGAPKGVYLFVGKTYAADGVSGQTLRALRGRSAANVTQTGYASMEPCNNEGTHLCVIVDLTIEGVSLAAFDFDQKSLAIEIDGRTFGAGDEISRAGLPDSMIDGPVRLKKGQSVQTSARVALPRAADGVKRPATILIRGLDSGVSWRYDLPTW</sequence>
<dbReference type="EMBL" id="FNLF01000002">
    <property type="protein sequence ID" value="SDR21860.1"/>
    <property type="molecule type" value="Genomic_DNA"/>
</dbReference>
<evidence type="ECO:0000313" key="2">
    <source>
        <dbReference type="Proteomes" id="UP000183053"/>
    </source>
</evidence>
<organism evidence="1 2">
    <name type="scientific">Tsukamurella pulmonis</name>
    <dbReference type="NCBI Taxonomy" id="47312"/>
    <lineage>
        <taxon>Bacteria</taxon>
        <taxon>Bacillati</taxon>
        <taxon>Actinomycetota</taxon>
        <taxon>Actinomycetes</taxon>
        <taxon>Mycobacteriales</taxon>
        <taxon>Tsukamurellaceae</taxon>
        <taxon>Tsukamurella</taxon>
    </lineage>
</organism>
<gene>
    <name evidence="1" type="ORF">SAMN04489765_3923</name>
</gene>
<dbReference type="RefSeq" id="WP_068564539.1">
    <property type="nucleotide sequence ID" value="NZ_FNLF01000002.1"/>
</dbReference>
<dbReference type="STRING" id="47312.SAMN04489765_3923"/>
<proteinExistence type="predicted"/>
<name>A0A1H1H8X1_9ACTN</name>